<feature type="region of interest" description="Disordered" evidence="1">
    <location>
        <begin position="146"/>
        <end position="193"/>
    </location>
</feature>
<gene>
    <name evidence="3" type="ORF">BSL78_02262</name>
</gene>
<dbReference type="PANTHER" id="PTHR37917">
    <property type="entry name" value="PROTEIN CBG03580"/>
    <property type="match status" value="1"/>
</dbReference>
<dbReference type="PROSITE" id="PS50006">
    <property type="entry name" value="FHA_DOMAIN"/>
    <property type="match status" value="1"/>
</dbReference>
<feature type="region of interest" description="Disordered" evidence="1">
    <location>
        <begin position="488"/>
        <end position="540"/>
    </location>
</feature>
<dbReference type="PANTHER" id="PTHR37917:SF9">
    <property type="entry name" value="RHOPTRY PROTEIN"/>
    <property type="match status" value="1"/>
</dbReference>
<sequence>MLSKVVSEIGNQVQTASECVSWKMYSSQPFKVSKLLKDETVIGRNSMVVDCYINSSLHPKLISREHAIISQTRTENGMVELTIQDRSVNGTFVNDKKIQGSIHISVGDTVTFGHLQGIRVKPWEVAKQPNSEFRFKIEEVTEQQPICSPSSVRRSLSSCKNSPSKTLADDGSSNRQPLGSYNHNQSNKTLNGDINKTLSVSVKDAVRKIENIPAGTHDEKIDQETRNGLKLKLTRRSSPLSNCHVGLVGSVSDTKGKDADSQEIKENCNRDEQRLREIREITRREGAVSCEPISNRLEGDDCITSSFGESIVLPPSDILPKQLILGVPACRVQPVTQQKTFTVERKFDFPFLSRVESTSASKNDETGDGDSTIESDEDIFAITSKVKSKVERLLDEEEEEDSFSPKFPSFSDDALPTSLGTAGTSIGGINNSTRFYNDRRKSIPQSGVKPVNPDNTDINPDNTDINSDNTDINSDITDINSDITDINPDNTNINPDNTDINSDNTDINPDNTDINPDNTDINPDNTDISPDNTNINSDNTDINSDITDINSDITDINSDNTNINPDNTDINSDNTDINPDNTDINPDNTDINPDNTDISPDNTNINPDNTDINPDNTDINPDNTAINPDNTDINPDNTDINPDITDINNDNTQQSILTTLSSQS</sequence>
<accession>A0A2G8LKP5</accession>
<dbReference type="AlphaFoldDB" id="A0A2G8LKP5"/>
<proteinExistence type="predicted"/>
<reference evidence="3 4" key="1">
    <citation type="journal article" date="2017" name="PLoS Biol.">
        <title>The sea cucumber genome provides insights into morphological evolution and visceral regeneration.</title>
        <authorList>
            <person name="Zhang X."/>
            <person name="Sun L."/>
            <person name="Yuan J."/>
            <person name="Sun Y."/>
            <person name="Gao Y."/>
            <person name="Zhang L."/>
            <person name="Li S."/>
            <person name="Dai H."/>
            <person name="Hamel J.F."/>
            <person name="Liu C."/>
            <person name="Yu Y."/>
            <person name="Liu S."/>
            <person name="Lin W."/>
            <person name="Guo K."/>
            <person name="Jin S."/>
            <person name="Xu P."/>
            <person name="Storey K.B."/>
            <person name="Huan P."/>
            <person name="Zhang T."/>
            <person name="Zhou Y."/>
            <person name="Zhang J."/>
            <person name="Lin C."/>
            <person name="Li X."/>
            <person name="Xing L."/>
            <person name="Huo D."/>
            <person name="Sun M."/>
            <person name="Wang L."/>
            <person name="Mercier A."/>
            <person name="Li F."/>
            <person name="Yang H."/>
            <person name="Xiang J."/>
        </authorList>
    </citation>
    <scope>NUCLEOTIDE SEQUENCE [LARGE SCALE GENOMIC DNA]</scope>
    <source>
        <strain evidence="3">Shaxun</strain>
        <tissue evidence="3">Muscle</tissue>
    </source>
</reference>
<name>A0A2G8LKP5_STIJA</name>
<feature type="domain" description="FHA" evidence="2">
    <location>
        <begin position="40"/>
        <end position="98"/>
    </location>
</feature>
<organism evidence="3 4">
    <name type="scientific">Stichopus japonicus</name>
    <name type="common">Sea cucumber</name>
    <dbReference type="NCBI Taxonomy" id="307972"/>
    <lineage>
        <taxon>Eukaryota</taxon>
        <taxon>Metazoa</taxon>
        <taxon>Echinodermata</taxon>
        <taxon>Eleutherozoa</taxon>
        <taxon>Echinozoa</taxon>
        <taxon>Holothuroidea</taxon>
        <taxon>Aspidochirotacea</taxon>
        <taxon>Aspidochirotida</taxon>
        <taxon>Stichopodidae</taxon>
        <taxon>Apostichopus</taxon>
    </lineage>
</organism>
<evidence type="ECO:0000256" key="1">
    <source>
        <dbReference type="SAM" id="MobiDB-lite"/>
    </source>
</evidence>
<feature type="compositionally biased region" description="Low complexity" evidence="1">
    <location>
        <begin position="452"/>
        <end position="474"/>
    </location>
</feature>
<dbReference type="InterPro" id="IPR008984">
    <property type="entry name" value="SMAD_FHA_dom_sf"/>
</dbReference>
<feature type="compositionally biased region" description="Polar residues" evidence="1">
    <location>
        <begin position="171"/>
        <end position="193"/>
    </location>
</feature>
<feature type="compositionally biased region" description="Low complexity" evidence="1">
    <location>
        <begin position="148"/>
        <end position="162"/>
    </location>
</feature>
<dbReference type="SMART" id="SM00240">
    <property type="entry name" value="FHA"/>
    <property type="match status" value="1"/>
</dbReference>
<dbReference type="Gene3D" id="2.60.200.20">
    <property type="match status" value="1"/>
</dbReference>
<dbReference type="InterPro" id="IPR000253">
    <property type="entry name" value="FHA_dom"/>
</dbReference>
<evidence type="ECO:0000313" key="4">
    <source>
        <dbReference type="Proteomes" id="UP000230750"/>
    </source>
</evidence>
<dbReference type="Proteomes" id="UP000230750">
    <property type="component" value="Unassembled WGS sequence"/>
</dbReference>
<feature type="region of interest" description="Disordered" evidence="1">
    <location>
        <begin position="442"/>
        <end position="474"/>
    </location>
</feature>
<dbReference type="Pfam" id="PF00498">
    <property type="entry name" value="FHA"/>
    <property type="match status" value="1"/>
</dbReference>
<dbReference type="CDD" id="cd22685">
    <property type="entry name" value="FHA_TCF19"/>
    <property type="match status" value="1"/>
</dbReference>
<evidence type="ECO:0000259" key="2">
    <source>
        <dbReference type="PROSITE" id="PS50006"/>
    </source>
</evidence>
<comment type="caution">
    <text evidence="3">The sequence shown here is derived from an EMBL/GenBank/DDBJ whole genome shotgun (WGS) entry which is preliminary data.</text>
</comment>
<evidence type="ECO:0000313" key="3">
    <source>
        <dbReference type="EMBL" id="PIK60782.1"/>
    </source>
</evidence>
<dbReference type="SUPFAM" id="SSF49879">
    <property type="entry name" value="SMAD/FHA domain"/>
    <property type="match status" value="1"/>
</dbReference>
<dbReference type="STRING" id="307972.A0A2G8LKP5"/>
<keyword evidence="4" id="KW-1185">Reference proteome</keyword>
<dbReference type="OrthoDB" id="436852at2759"/>
<feature type="region of interest" description="Disordered" evidence="1">
    <location>
        <begin position="558"/>
        <end position="637"/>
    </location>
</feature>
<protein>
    <recommendedName>
        <fullName evidence="2">FHA domain-containing protein</fullName>
    </recommendedName>
</protein>
<dbReference type="EMBL" id="MRZV01000047">
    <property type="protein sequence ID" value="PIK60782.1"/>
    <property type="molecule type" value="Genomic_DNA"/>
</dbReference>